<reference evidence="10 11" key="1">
    <citation type="journal article" date="2013" name="Genome Announc.">
        <title>Draft genome sequences for three mercury-methylating, sulfate-reducing bacteria.</title>
        <authorList>
            <person name="Brown S.D."/>
            <person name="Hurt R.A.Jr."/>
            <person name="Gilmour C.C."/>
            <person name="Elias D.A."/>
        </authorList>
    </citation>
    <scope>NUCLEOTIDE SEQUENCE [LARGE SCALE GENOMIC DNA]</scope>
    <source>
        <strain evidence="10 11">DSM 2059</strain>
    </source>
</reference>
<dbReference type="Pfam" id="PF00664">
    <property type="entry name" value="ABC_membrane"/>
    <property type="match status" value="1"/>
</dbReference>
<dbReference type="PROSITE" id="PS00211">
    <property type="entry name" value="ABC_TRANSPORTER_1"/>
    <property type="match status" value="1"/>
</dbReference>
<dbReference type="InterPro" id="IPR036640">
    <property type="entry name" value="ABC1_TM_sf"/>
</dbReference>
<dbReference type="GO" id="GO:0016887">
    <property type="term" value="F:ATP hydrolysis activity"/>
    <property type="evidence" value="ECO:0007669"/>
    <property type="project" value="InterPro"/>
</dbReference>
<dbReference type="AlphaFoldDB" id="S7TWJ0"/>
<comment type="subcellular location">
    <subcellularLocation>
        <location evidence="1">Cell membrane</location>
        <topology evidence="1">Multi-pass membrane protein</topology>
    </subcellularLocation>
</comment>
<evidence type="ECO:0000256" key="7">
    <source>
        <dbReference type="SAM" id="Phobius"/>
    </source>
</evidence>
<sequence length="840" mass="94689">MKKKSSSRLVTERSLFSWVLSSNFKLQIILLLIIIVTVFARVVPLEMQKKIVNEAIFLKKTDLLKLYCGIYLAAVLVSTLFKYLTNVIQTILGQKALADMRRAVYHHILTLPINFYRKTQPGMVVSALVTELAAAGDFVGMAVAIPVTNILTLLAFGGYLFWLHPVLAAVSLSIYPVVLILVPRLQSRVNQANKKRVDITRELSDKIGESVSGIHEIHTNGTYAIENRKYDAIVEKLRRIRVRWNLYRFGVKTTNNFLNSLSPFLIFIIGGYLAISGELALGALVAFLSAQEKLYDPWKELLDFYQSYQDATVSYKRVMDYFNAVPEHQPAPEDRPPYELEADIEVKELSFYTESGIRLLDQVSFSLPAGKHMAVVGFSGSGKSTLALCLNQLYRYQSGHAMIGRREISTLTKADIVRNMGTVSQSPFIFEGTIEENLLYSCLALETFADGEAAAVRPSLDDMIAALQQSGIFVDVLRFGLDRHLRHEDHPDLTERIIRMRKVFKEEFGEAVHDLIEFFDDGAYLYNSTVLDNIVFGTTDHPEFSGSNLSRNVYFLDYLDTAGLMRPLVRLGAEVAGQTVDILGDLPHEAMFFEQSPLKPEDLEIYIPLTERLKKLPLEAVSDEDRERLLNAALRFSPGRHKMVALPAPLENLILEGRALFRESVSRDHPDVFSFYDAGRYIPSETILNNILFGKMKSRHPKAQEKISQSAIQLLIRDDLLETVLKLGMQFEVGSNGDRLSGGQRQKLAIARIFLKAPKILIMDEATSALDNKSQARIQNLLENHWRGRSTVISIAHRLDIIKNYDYIAVMKSGKIGELGGYDELIEKKGLLYELVHGKS</sequence>
<accession>S7TWJ0</accession>
<dbReference type="Gene3D" id="1.20.1560.10">
    <property type="entry name" value="ABC transporter type 1, transmembrane domain"/>
    <property type="match status" value="1"/>
</dbReference>
<evidence type="ECO:0000256" key="6">
    <source>
        <dbReference type="ARBA" id="ARBA00023136"/>
    </source>
</evidence>
<dbReference type="STRING" id="897.B2D07_17865"/>
<protein>
    <submittedName>
        <fullName evidence="10">ABC transporter transmembrane region</fullName>
    </submittedName>
</protein>
<feature type="transmembrane region" description="Helical" evidence="7">
    <location>
        <begin position="124"/>
        <end position="147"/>
    </location>
</feature>
<dbReference type="InterPro" id="IPR003439">
    <property type="entry name" value="ABC_transporter-like_ATP-bd"/>
</dbReference>
<dbReference type="SMART" id="SM00382">
    <property type="entry name" value="AAA"/>
    <property type="match status" value="1"/>
</dbReference>
<dbReference type="CDD" id="cd07346">
    <property type="entry name" value="ABC_6TM_exporters"/>
    <property type="match status" value="1"/>
</dbReference>
<dbReference type="GO" id="GO:0015421">
    <property type="term" value="F:ABC-type oligopeptide transporter activity"/>
    <property type="evidence" value="ECO:0007669"/>
    <property type="project" value="TreeGrafter"/>
</dbReference>
<keyword evidence="2 7" id="KW-0812">Transmembrane</keyword>
<dbReference type="InterPro" id="IPR039421">
    <property type="entry name" value="Type_1_exporter"/>
</dbReference>
<feature type="domain" description="ABC transmembrane type-1" evidence="9">
    <location>
        <begin position="28"/>
        <end position="310"/>
    </location>
</feature>
<dbReference type="Gene3D" id="3.40.50.300">
    <property type="entry name" value="P-loop containing nucleotide triphosphate hydrolases"/>
    <property type="match status" value="2"/>
</dbReference>
<dbReference type="InterPro" id="IPR003593">
    <property type="entry name" value="AAA+_ATPase"/>
</dbReference>
<dbReference type="InterPro" id="IPR017871">
    <property type="entry name" value="ABC_transporter-like_CS"/>
</dbReference>
<feature type="transmembrane region" description="Helical" evidence="7">
    <location>
        <begin position="159"/>
        <end position="182"/>
    </location>
</feature>
<dbReference type="SUPFAM" id="SSF90123">
    <property type="entry name" value="ABC transporter transmembrane region"/>
    <property type="match status" value="1"/>
</dbReference>
<keyword evidence="3" id="KW-0547">Nucleotide-binding</keyword>
<feature type="domain" description="ABC transporter" evidence="8">
    <location>
        <begin position="344"/>
        <end position="838"/>
    </location>
</feature>
<keyword evidence="4" id="KW-0067">ATP-binding</keyword>
<proteinExistence type="predicted"/>
<dbReference type="GO" id="GO:0005524">
    <property type="term" value="F:ATP binding"/>
    <property type="evidence" value="ECO:0007669"/>
    <property type="project" value="UniProtKB-KW"/>
</dbReference>
<gene>
    <name evidence="10" type="ORF">dsmv_2245</name>
</gene>
<evidence type="ECO:0000313" key="10">
    <source>
        <dbReference type="EMBL" id="EPR41130.1"/>
    </source>
</evidence>
<evidence type="ECO:0000259" key="8">
    <source>
        <dbReference type="PROSITE" id="PS50893"/>
    </source>
</evidence>
<comment type="caution">
    <text evidence="10">The sequence shown here is derived from an EMBL/GenBank/DDBJ whole genome shotgun (WGS) entry which is preliminary data.</text>
</comment>
<organism evidence="10 11">
    <name type="scientific">Desulfococcus multivorans DSM 2059</name>
    <dbReference type="NCBI Taxonomy" id="1121405"/>
    <lineage>
        <taxon>Bacteria</taxon>
        <taxon>Pseudomonadati</taxon>
        <taxon>Thermodesulfobacteriota</taxon>
        <taxon>Desulfobacteria</taxon>
        <taxon>Desulfobacterales</taxon>
        <taxon>Desulfococcaceae</taxon>
        <taxon>Desulfococcus</taxon>
    </lineage>
</organism>
<keyword evidence="5 7" id="KW-1133">Transmembrane helix</keyword>
<evidence type="ECO:0000256" key="2">
    <source>
        <dbReference type="ARBA" id="ARBA00022692"/>
    </source>
</evidence>
<dbReference type="RefSeq" id="WP_020876676.1">
    <property type="nucleotide sequence ID" value="NZ_ATHJ01000078.1"/>
</dbReference>
<feature type="transmembrane region" description="Helical" evidence="7">
    <location>
        <begin position="264"/>
        <end position="288"/>
    </location>
</feature>
<evidence type="ECO:0000313" key="11">
    <source>
        <dbReference type="Proteomes" id="UP000014977"/>
    </source>
</evidence>
<dbReference type="Pfam" id="PF00005">
    <property type="entry name" value="ABC_tran"/>
    <property type="match status" value="2"/>
</dbReference>
<evidence type="ECO:0000259" key="9">
    <source>
        <dbReference type="PROSITE" id="PS50929"/>
    </source>
</evidence>
<dbReference type="Proteomes" id="UP000014977">
    <property type="component" value="Unassembled WGS sequence"/>
</dbReference>
<dbReference type="InterPro" id="IPR027417">
    <property type="entry name" value="P-loop_NTPase"/>
</dbReference>
<dbReference type="PROSITE" id="PS50929">
    <property type="entry name" value="ABC_TM1F"/>
    <property type="match status" value="1"/>
</dbReference>
<dbReference type="eggNOG" id="COG1132">
    <property type="taxonomic scope" value="Bacteria"/>
</dbReference>
<dbReference type="InterPro" id="IPR011527">
    <property type="entry name" value="ABC1_TM_dom"/>
</dbReference>
<evidence type="ECO:0000256" key="3">
    <source>
        <dbReference type="ARBA" id="ARBA00022741"/>
    </source>
</evidence>
<evidence type="ECO:0000256" key="4">
    <source>
        <dbReference type="ARBA" id="ARBA00022840"/>
    </source>
</evidence>
<feature type="transmembrane region" description="Helical" evidence="7">
    <location>
        <begin position="64"/>
        <end position="85"/>
    </location>
</feature>
<name>S7TWJ0_DESML</name>
<keyword evidence="6 7" id="KW-0472">Membrane</keyword>
<evidence type="ECO:0000256" key="1">
    <source>
        <dbReference type="ARBA" id="ARBA00004651"/>
    </source>
</evidence>
<dbReference type="PROSITE" id="PS50893">
    <property type="entry name" value="ABC_TRANSPORTER_2"/>
    <property type="match status" value="1"/>
</dbReference>
<dbReference type="EMBL" id="ATHJ01000078">
    <property type="protein sequence ID" value="EPR41130.1"/>
    <property type="molecule type" value="Genomic_DNA"/>
</dbReference>
<dbReference type="OrthoDB" id="9772049at2"/>
<dbReference type="GO" id="GO:0005886">
    <property type="term" value="C:plasma membrane"/>
    <property type="evidence" value="ECO:0007669"/>
    <property type="project" value="UniProtKB-SubCell"/>
</dbReference>
<dbReference type="PANTHER" id="PTHR43394">
    <property type="entry name" value="ATP-DEPENDENT PERMEASE MDL1, MITOCHONDRIAL"/>
    <property type="match status" value="1"/>
</dbReference>
<dbReference type="SUPFAM" id="SSF52540">
    <property type="entry name" value="P-loop containing nucleoside triphosphate hydrolases"/>
    <property type="match status" value="2"/>
</dbReference>
<dbReference type="PANTHER" id="PTHR43394:SF1">
    <property type="entry name" value="ATP-BINDING CASSETTE SUB-FAMILY B MEMBER 10, MITOCHONDRIAL"/>
    <property type="match status" value="1"/>
</dbReference>
<keyword evidence="11" id="KW-1185">Reference proteome</keyword>
<evidence type="ECO:0000256" key="5">
    <source>
        <dbReference type="ARBA" id="ARBA00022989"/>
    </source>
</evidence>